<reference evidence="1" key="3">
    <citation type="submission" date="2025-09" db="UniProtKB">
        <authorList>
            <consortium name="Ensembl"/>
        </authorList>
    </citation>
    <scope>IDENTIFICATION</scope>
</reference>
<reference evidence="1" key="1">
    <citation type="submission" date="2014-08" db="EMBL/GenBank/DDBJ databases">
        <authorList>
            <person name="Senf B."/>
            <person name="Petzold A."/>
            <person name="Downie B.R."/>
            <person name="Koch P."/>
            <person name="Platzer M."/>
        </authorList>
    </citation>
    <scope>NUCLEOTIDE SEQUENCE [LARGE SCALE GENOMIC DNA]</scope>
    <source>
        <strain evidence="1">GRZ</strain>
    </source>
</reference>
<dbReference type="Ensembl" id="ENSNFUT00015024037.1">
    <property type="protein sequence ID" value="ENSNFUP00015022979.1"/>
    <property type="gene ID" value="ENSNFUG00015011113.1"/>
</dbReference>
<name>A0A8C6NSX1_NOTFU</name>
<proteinExistence type="predicted"/>
<organism evidence="1 2">
    <name type="scientific">Nothobranchius furzeri</name>
    <name type="common">Turquoise killifish</name>
    <dbReference type="NCBI Taxonomy" id="105023"/>
    <lineage>
        <taxon>Eukaryota</taxon>
        <taxon>Metazoa</taxon>
        <taxon>Chordata</taxon>
        <taxon>Craniata</taxon>
        <taxon>Vertebrata</taxon>
        <taxon>Euteleostomi</taxon>
        <taxon>Actinopterygii</taxon>
        <taxon>Neopterygii</taxon>
        <taxon>Teleostei</taxon>
        <taxon>Neoteleostei</taxon>
        <taxon>Acanthomorphata</taxon>
        <taxon>Ovalentaria</taxon>
        <taxon>Atherinomorphae</taxon>
        <taxon>Cyprinodontiformes</taxon>
        <taxon>Nothobranchiidae</taxon>
        <taxon>Nothobranchius</taxon>
    </lineage>
</organism>
<dbReference type="AlphaFoldDB" id="A0A8C6NSX1"/>
<reference evidence="1" key="2">
    <citation type="submission" date="2025-08" db="UniProtKB">
        <authorList>
            <consortium name="Ensembl"/>
        </authorList>
    </citation>
    <scope>IDENTIFICATION</scope>
</reference>
<keyword evidence="2" id="KW-1185">Reference proteome</keyword>
<evidence type="ECO:0000313" key="1">
    <source>
        <dbReference type="Ensembl" id="ENSNFUP00015022979.1"/>
    </source>
</evidence>
<sequence length="95" mass="11127">VTPFISYFFLTALFFKTCREDLVKRRHFLEKEINLDYRSCRNVGQICGYCFIHTRHAPVCRSSAECFCEFGLVSLPNFLSTAATTLLQQLQRFNF</sequence>
<dbReference type="Proteomes" id="UP000694548">
    <property type="component" value="Chromosome sgr13"/>
</dbReference>
<protein>
    <submittedName>
        <fullName evidence="1">Uncharacterized protein</fullName>
    </submittedName>
</protein>
<accession>A0A8C6NSX1</accession>
<evidence type="ECO:0000313" key="2">
    <source>
        <dbReference type="Proteomes" id="UP000694548"/>
    </source>
</evidence>